<protein>
    <submittedName>
        <fullName evidence="3">Heavy-metal-associated domain-containing protein</fullName>
    </submittedName>
</protein>
<feature type="domain" description="HMA" evidence="2">
    <location>
        <begin position="2"/>
        <end position="67"/>
    </location>
</feature>
<dbReference type="InterPro" id="IPR006121">
    <property type="entry name" value="HMA_dom"/>
</dbReference>
<proteinExistence type="predicted"/>
<evidence type="ECO:0000256" key="1">
    <source>
        <dbReference type="ARBA" id="ARBA00022723"/>
    </source>
</evidence>
<dbReference type="Pfam" id="PF00403">
    <property type="entry name" value="HMA"/>
    <property type="match status" value="1"/>
</dbReference>
<evidence type="ECO:0000259" key="2">
    <source>
        <dbReference type="PROSITE" id="PS50846"/>
    </source>
</evidence>
<dbReference type="PROSITE" id="PS50846">
    <property type="entry name" value="HMA_2"/>
    <property type="match status" value="1"/>
</dbReference>
<keyword evidence="4" id="KW-1185">Reference proteome</keyword>
<sequence length="69" mass="7087">MRTATYTVTGMTCEHCVRSVTEEVSEVDGVRGVDVDLPSGRLVVTATDDVADAAVAAAVEEAGYSLAPA</sequence>
<dbReference type="EMBL" id="JBBIAA010000008">
    <property type="protein sequence ID" value="MEJ5945514.1"/>
    <property type="molecule type" value="Genomic_DNA"/>
</dbReference>
<dbReference type="RefSeq" id="WP_339574899.1">
    <property type="nucleotide sequence ID" value="NZ_JBBIAA010000008.1"/>
</dbReference>
<reference evidence="3 4" key="1">
    <citation type="journal article" date="2017" name="Int. J. Syst. Evol. Microbiol.">
        <title>Pseudokineococcus basanitobsidens sp. nov., isolated from volcanic rock.</title>
        <authorList>
            <person name="Lee D.W."/>
            <person name="Park M.Y."/>
            <person name="Kim J.J."/>
            <person name="Kim B.S."/>
        </authorList>
    </citation>
    <scope>NUCLEOTIDE SEQUENCE [LARGE SCALE GENOMIC DNA]</scope>
    <source>
        <strain evidence="3 4">DSM 103726</strain>
    </source>
</reference>
<dbReference type="SUPFAM" id="SSF55008">
    <property type="entry name" value="HMA, heavy metal-associated domain"/>
    <property type="match status" value="1"/>
</dbReference>
<keyword evidence="1" id="KW-0479">Metal-binding</keyword>
<dbReference type="Proteomes" id="UP001387100">
    <property type="component" value="Unassembled WGS sequence"/>
</dbReference>
<organism evidence="3 4">
    <name type="scientific">Pseudokineococcus basanitobsidens</name>
    <dbReference type="NCBI Taxonomy" id="1926649"/>
    <lineage>
        <taxon>Bacteria</taxon>
        <taxon>Bacillati</taxon>
        <taxon>Actinomycetota</taxon>
        <taxon>Actinomycetes</taxon>
        <taxon>Kineosporiales</taxon>
        <taxon>Kineosporiaceae</taxon>
        <taxon>Pseudokineococcus</taxon>
    </lineage>
</organism>
<dbReference type="CDD" id="cd00371">
    <property type="entry name" value="HMA"/>
    <property type="match status" value="1"/>
</dbReference>
<gene>
    <name evidence="3" type="ORF">WDZ17_09450</name>
</gene>
<evidence type="ECO:0000313" key="4">
    <source>
        <dbReference type="Proteomes" id="UP001387100"/>
    </source>
</evidence>
<evidence type="ECO:0000313" key="3">
    <source>
        <dbReference type="EMBL" id="MEJ5945514.1"/>
    </source>
</evidence>
<name>A0ABU8RKK7_9ACTN</name>
<dbReference type="Gene3D" id="3.30.70.100">
    <property type="match status" value="1"/>
</dbReference>
<comment type="caution">
    <text evidence="3">The sequence shown here is derived from an EMBL/GenBank/DDBJ whole genome shotgun (WGS) entry which is preliminary data.</text>
</comment>
<dbReference type="InterPro" id="IPR036163">
    <property type="entry name" value="HMA_dom_sf"/>
</dbReference>
<dbReference type="PROSITE" id="PS01047">
    <property type="entry name" value="HMA_1"/>
    <property type="match status" value="1"/>
</dbReference>
<dbReference type="PRINTS" id="PR00944">
    <property type="entry name" value="CUEXPORT"/>
</dbReference>
<dbReference type="InterPro" id="IPR017969">
    <property type="entry name" value="Heavy-metal-associated_CS"/>
</dbReference>
<dbReference type="InterPro" id="IPR000428">
    <property type="entry name" value="Cu-bd"/>
</dbReference>
<accession>A0ABU8RKK7</accession>